<evidence type="ECO:0008006" key="4">
    <source>
        <dbReference type="Google" id="ProtNLM"/>
    </source>
</evidence>
<accession>A0ABQ7GX60</accession>
<dbReference type="InterPro" id="IPR036286">
    <property type="entry name" value="LexA/Signal_pep-like_sf"/>
</dbReference>
<feature type="compositionally biased region" description="Low complexity" evidence="1">
    <location>
        <begin position="31"/>
        <end position="56"/>
    </location>
</feature>
<proteinExistence type="predicted"/>
<organism evidence="2 3">
    <name type="scientific">Dunaliella salina</name>
    <name type="common">Green alga</name>
    <name type="synonym">Protococcus salinus</name>
    <dbReference type="NCBI Taxonomy" id="3046"/>
    <lineage>
        <taxon>Eukaryota</taxon>
        <taxon>Viridiplantae</taxon>
        <taxon>Chlorophyta</taxon>
        <taxon>core chlorophytes</taxon>
        <taxon>Chlorophyceae</taxon>
        <taxon>CS clade</taxon>
        <taxon>Chlamydomonadales</taxon>
        <taxon>Dunaliellaceae</taxon>
        <taxon>Dunaliella</taxon>
    </lineage>
</organism>
<dbReference type="Proteomes" id="UP000815325">
    <property type="component" value="Unassembled WGS sequence"/>
</dbReference>
<dbReference type="PANTHER" id="PTHR47040">
    <property type="entry name" value="OSJNBA0068L06.9 PROTEIN"/>
    <property type="match status" value="1"/>
</dbReference>
<protein>
    <recommendedName>
        <fullName evidence="4">Mitochondrial inner membrane protease subunit</fullName>
    </recommendedName>
</protein>
<feature type="region of interest" description="Disordered" evidence="1">
    <location>
        <begin position="31"/>
        <end position="66"/>
    </location>
</feature>
<dbReference type="CDD" id="cd06462">
    <property type="entry name" value="Peptidase_S24_S26"/>
    <property type="match status" value="1"/>
</dbReference>
<gene>
    <name evidence="2" type="ORF">DUNSADRAFT_1330</name>
</gene>
<evidence type="ECO:0000256" key="1">
    <source>
        <dbReference type="SAM" id="MobiDB-lite"/>
    </source>
</evidence>
<dbReference type="PANTHER" id="PTHR47040:SF1">
    <property type="entry name" value="MITOCHONDRIAL ATP-INDEPENDENT INNER MEMBRANE PROTEASE SUBUNIT 2"/>
    <property type="match status" value="1"/>
</dbReference>
<evidence type="ECO:0000313" key="2">
    <source>
        <dbReference type="EMBL" id="KAF5839194.1"/>
    </source>
</evidence>
<comment type="caution">
    <text evidence="2">The sequence shown here is derived from an EMBL/GenBank/DDBJ whole genome shotgun (WGS) entry which is preliminary data.</text>
</comment>
<dbReference type="SUPFAM" id="SSF51306">
    <property type="entry name" value="LexA/Signal peptidase"/>
    <property type="match status" value="1"/>
</dbReference>
<dbReference type="EMBL" id="MU069551">
    <property type="protein sequence ID" value="KAF5839194.1"/>
    <property type="molecule type" value="Genomic_DNA"/>
</dbReference>
<dbReference type="Gene3D" id="2.10.109.10">
    <property type="entry name" value="Umud Fragment, subunit A"/>
    <property type="match status" value="1"/>
</dbReference>
<sequence>MSLLKRYRMAKFWNAAEEFLHHLLVVKQPTASSSSSSSESASSNKVDMSSTSSSSSQNHHLKSGTASDHLTSAISKFREAYNQQLTRVMYMAGTAMAPALNKAGLEDRDALEKLVVRTIPRPSPRTVLVGDVVAFNSPLTLGTSSDTNEFIMVRRVAAMEGDDMVAASSSDSGEQQAEEDLGEVPKGHCWVLADNENLKPPQVNECRTFGYIPLTNIVGRVIYAASTRKDHGPVINNPASVEADQAIIEGEVDVDRLCT</sequence>
<name>A0ABQ7GX60_DUNSA</name>
<keyword evidence="3" id="KW-1185">Reference proteome</keyword>
<reference evidence="2" key="1">
    <citation type="submission" date="2017-08" db="EMBL/GenBank/DDBJ databases">
        <authorList>
            <person name="Polle J.E."/>
            <person name="Barry K."/>
            <person name="Cushman J."/>
            <person name="Schmutz J."/>
            <person name="Tran D."/>
            <person name="Hathwaick L.T."/>
            <person name="Yim W.C."/>
            <person name="Jenkins J."/>
            <person name="Mckie-Krisberg Z.M."/>
            <person name="Prochnik S."/>
            <person name="Lindquist E."/>
            <person name="Dockter R.B."/>
            <person name="Adam C."/>
            <person name="Molina H."/>
            <person name="Bunkerborg J."/>
            <person name="Jin E."/>
            <person name="Buchheim M."/>
            <person name="Magnuson J."/>
        </authorList>
    </citation>
    <scope>NUCLEOTIDE SEQUENCE</scope>
    <source>
        <strain evidence="2">CCAP 19/18</strain>
    </source>
</reference>
<dbReference type="InterPro" id="IPR053307">
    <property type="entry name" value="Mitochondrial_IM_protease"/>
</dbReference>
<evidence type="ECO:0000313" key="3">
    <source>
        <dbReference type="Proteomes" id="UP000815325"/>
    </source>
</evidence>